<proteinExistence type="predicted"/>
<gene>
    <name evidence="1" type="ORF">EFK07_23860</name>
</gene>
<dbReference type="AlphaFoldDB" id="A0A3M8SU86"/>
<protein>
    <submittedName>
        <fullName evidence="1">Uncharacterized protein</fullName>
    </submittedName>
</protein>
<accession>A0A3M8SU86</accession>
<comment type="caution">
    <text evidence="1">The sequence shown here is derived from an EMBL/GenBank/DDBJ whole genome shotgun (WGS) entry which is preliminary data.</text>
</comment>
<dbReference type="Proteomes" id="UP000278162">
    <property type="component" value="Unassembled WGS sequence"/>
</dbReference>
<name>A0A3M8SU86_PSEPU</name>
<organism evidence="1 2">
    <name type="scientific">Pseudomonas putida</name>
    <name type="common">Arthrobacter siderocapsulatus</name>
    <dbReference type="NCBI Taxonomy" id="303"/>
    <lineage>
        <taxon>Bacteria</taxon>
        <taxon>Pseudomonadati</taxon>
        <taxon>Pseudomonadota</taxon>
        <taxon>Gammaproteobacteria</taxon>
        <taxon>Pseudomonadales</taxon>
        <taxon>Pseudomonadaceae</taxon>
        <taxon>Pseudomonas</taxon>
    </lineage>
</organism>
<evidence type="ECO:0000313" key="2">
    <source>
        <dbReference type="Proteomes" id="UP000278162"/>
    </source>
</evidence>
<sequence>MPASSRVNPLPQVLHRIQAMRGTCGSGFTREEARTGNRAFRAVSGLPASWSRPMYCPSAPPGHATPGSGPRHGC</sequence>
<dbReference type="EMBL" id="RJAI01000065">
    <property type="protein sequence ID" value="RNF83036.1"/>
    <property type="molecule type" value="Genomic_DNA"/>
</dbReference>
<evidence type="ECO:0000313" key="1">
    <source>
        <dbReference type="EMBL" id="RNF83036.1"/>
    </source>
</evidence>
<reference evidence="1 2" key="1">
    <citation type="submission" date="2018-10" db="EMBL/GenBank/DDBJ databases">
        <title>An outbreak of IMP-63 producing strain in France.</title>
        <authorList>
            <person name="Bour M."/>
            <person name="Liapis E."/>
            <person name="Plesiat P."/>
        </authorList>
    </citation>
    <scope>NUCLEOTIDE SEQUENCE [LARGE SCALE GENOMIC DNA]</scope>
    <source>
        <strain evidence="1 2">12917</strain>
    </source>
</reference>